<sequence length="82" mass="9677">MADECRRQGFELERRIFELDIKCSSHRAEKQDDDYLQNASSILEKLKSYYRQGGEGHNLSKVLQDYTQAVTFSSEESQLRWL</sequence>
<evidence type="ECO:0000313" key="1">
    <source>
        <dbReference type="EMBL" id="TWW60586.1"/>
    </source>
</evidence>
<dbReference type="GO" id="GO:0000423">
    <property type="term" value="P:mitophagy"/>
    <property type="evidence" value="ECO:0007669"/>
    <property type="project" value="InterPro"/>
</dbReference>
<dbReference type="Proteomes" id="UP000324091">
    <property type="component" value="Chromosome 5"/>
</dbReference>
<evidence type="ECO:0000313" key="2">
    <source>
        <dbReference type="Proteomes" id="UP000324091"/>
    </source>
</evidence>
<proteinExistence type="predicted"/>
<keyword evidence="2" id="KW-1185">Reference proteome</keyword>
<dbReference type="EMBL" id="RHFK02000018">
    <property type="protein sequence ID" value="TWW60586.1"/>
    <property type="molecule type" value="Genomic_DNA"/>
</dbReference>
<dbReference type="PANTHER" id="PTHR28494:SF1">
    <property type="entry name" value="RAB7A-INTERACTING MON1-CCZ1 COMPLEX SUBUNIT 1"/>
    <property type="match status" value="1"/>
</dbReference>
<reference evidence="1 2" key="1">
    <citation type="submission" date="2019-04" db="EMBL/GenBank/DDBJ databases">
        <title>Chromosome genome assembly for Takifugu flavidus.</title>
        <authorList>
            <person name="Xiao S."/>
        </authorList>
    </citation>
    <scope>NUCLEOTIDE SEQUENCE [LARGE SCALE GENOMIC DNA]</scope>
    <source>
        <strain evidence="1">HTHZ2018</strain>
        <tissue evidence="1">Muscle</tissue>
    </source>
</reference>
<organism evidence="1 2">
    <name type="scientific">Takifugu flavidus</name>
    <name type="common">sansaifugu</name>
    <dbReference type="NCBI Taxonomy" id="433684"/>
    <lineage>
        <taxon>Eukaryota</taxon>
        <taxon>Metazoa</taxon>
        <taxon>Chordata</taxon>
        <taxon>Craniata</taxon>
        <taxon>Vertebrata</taxon>
        <taxon>Euteleostomi</taxon>
        <taxon>Actinopterygii</taxon>
        <taxon>Neopterygii</taxon>
        <taxon>Teleostei</taxon>
        <taxon>Neoteleostei</taxon>
        <taxon>Acanthomorphata</taxon>
        <taxon>Eupercaria</taxon>
        <taxon>Tetraodontiformes</taxon>
        <taxon>Tetradontoidea</taxon>
        <taxon>Tetraodontidae</taxon>
        <taxon>Takifugu</taxon>
    </lineage>
</organism>
<dbReference type="PANTHER" id="PTHR28494">
    <property type="entry name" value="UPF0600 PROTEIN C5ORF51"/>
    <property type="match status" value="1"/>
</dbReference>
<comment type="caution">
    <text evidence="1">The sequence shown here is derived from an EMBL/GenBank/DDBJ whole genome shotgun (WGS) entry which is preliminary data.</text>
</comment>
<accession>A0A5C6MZW7</accession>
<dbReference type="AlphaFoldDB" id="A0A5C6MZW7"/>
<dbReference type="InterPro" id="IPR037657">
    <property type="entry name" value="RIMC1"/>
</dbReference>
<protein>
    <submittedName>
        <fullName evidence="1">Uncharacterized protein</fullName>
    </submittedName>
</protein>
<gene>
    <name evidence="1" type="ORF">D4764_05G0006760</name>
</gene>
<name>A0A5C6MZW7_9TELE</name>